<reference evidence="1" key="1">
    <citation type="submission" date="2024-05" db="EMBL/GenBank/DDBJ databases">
        <title>Isolation and characterization of Sporomusa carbonis sp. nov., a carboxydotrophic hydrogenogen in the genus of Sporomusa isolated from a charcoal burning pile.</title>
        <authorList>
            <person name="Boeer T."/>
            <person name="Rosenbaum F."/>
            <person name="Eysell L."/>
            <person name="Mueller V."/>
            <person name="Daniel R."/>
            <person name="Poehlein A."/>
        </authorList>
    </citation>
    <scope>NUCLEOTIDE SEQUENCE [LARGE SCALE GENOMIC DNA]</scope>
    <source>
        <strain evidence="1">DSM 3132</strain>
    </source>
</reference>
<evidence type="ECO:0000313" key="2">
    <source>
        <dbReference type="Proteomes" id="UP000216052"/>
    </source>
</evidence>
<organism evidence="1 2">
    <name type="scientific">Sporomusa acidovorans (strain ATCC 49682 / DSM 3132 / Mol)</name>
    <dbReference type="NCBI Taxonomy" id="1123286"/>
    <lineage>
        <taxon>Bacteria</taxon>
        <taxon>Bacillati</taxon>
        <taxon>Bacillota</taxon>
        <taxon>Negativicutes</taxon>
        <taxon>Selenomonadales</taxon>
        <taxon>Sporomusaceae</taxon>
        <taxon>Sporomusa</taxon>
    </lineage>
</organism>
<accession>A0ABZ3J556</accession>
<sequence length="156" mass="18108">MKKIFSRRSVAIDPTHMITLHQEAIEQLELMHTALTAAEQANDGTNDALNSMAEHHWEAYLDVLHMICLHDENFAAVMKKHGFKMQECESPDGDQRQFYGSRQLVLALLLGLIRRHRRFTYFYSLRANPMGDYIKESVAMEREHTVEIIGMVQNMM</sequence>
<dbReference type="EMBL" id="CP155571">
    <property type="protein sequence ID" value="XFO73195.1"/>
    <property type="molecule type" value="Genomic_DNA"/>
</dbReference>
<evidence type="ECO:0000313" key="1">
    <source>
        <dbReference type="EMBL" id="XFO73195.1"/>
    </source>
</evidence>
<dbReference type="Proteomes" id="UP000216052">
    <property type="component" value="Chromosome"/>
</dbReference>
<name>A0ABZ3J556_SPOA4</name>
<protein>
    <submittedName>
        <fullName evidence="1">Uncharacterized protein</fullName>
    </submittedName>
</protein>
<gene>
    <name evidence="1" type="ORF">SPACI_032690</name>
</gene>
<proteinExistence type="predicted"/>
<dbReference type="RefSeq" id="WP_176772713.1">
    <property type="nucleotide sequence ID" value="NZ_CP155571.1"/>
</dbReference>
<keyword evidence="2" id="KW-1185">Reference proteome</keyword>